<evidence type="ECO:0000313" key="1">
    <source>
        <dbReference type="EMBL" id="PXA64162.1"/>
    </source>
</evidence>
<dbReference type="EMBL" id="QHLZ01000014">
    <property type="protein sequence ID" value="PXA64162.1"/>
    <property type="molecule type" value="Genomic_DNA"/>
</dbReference>
<name>A0A2V3DMI1_9MICC</name>
<reference evidence="1 2" key="1">
    <citation type="submission" date="2018-05" db="EMBL/GenBank/DDBJ databases">
        <title>Genetic diversity of glacier-inhabiting Cryobacterium bacteria in China and description of Cryobacterium mengkeensis sp. nov. and Arthrobacter glacialis sp. nov.</title>
        <authorList>
            <person name="Liu Q."/>
            <person name="Xin Y.-H."/>
        </authorList>
    </citation>
    <scope>NUCLEOTIDE SEQUENCE [LARGE SCALE GENOMIC DNA]</scope>
    <source>
        <strain evidence="1 2">GP3</strain>
    </source>
</reference>
<organism evidence="1 2">
    <name type="scientific">Arthrobacter psychrochitiniphilus</name>
    <dbReference type="NCBI Taxonomy" id="291045"/>
    <lineage>
        <taxon>Bacteria</taxon>
        <taxon>Bacillati</taxon>
        <taxon>Actinomycetota</taxon>
        <taxon>Actinomycetes</taxon>
        <taxon>Micrococcales</taxon>
        <taxon>Micrococcaceae</taxon>
        <taxon>Arthrobacter</taxon>
    </lineage>
</organism>
<proteinExistence type="predicted"/>
<gene>
    <name evidence="1" type="ORF">CVS29_16160</name>
</gene>
<evidence type="ECO:0000313" key="2">
    <source>
        <dbReference type="Proteomes" id="UP000246303"/>
    </source>
</evidence>
<dbReference type="AlphaFoldDB" id="A0A2V3DMI1"/>
<dbReference type="Proteomes" id="UP000246303">
    <property type="component" value="Unassembled WGS sequence"/>
</dbReference>
<protein>
    <submittedName>
        <fullName evidence="1">Uncharacterized protein</fullName>
    </submittedName>
</protein>
<comment type="caution">
    <text evidence="1">The sequence shown here is derived from an EMBL/GenBank/DDBJ whole genome shotgun (WGS) entry which is preliminary data.</text>
</comment>
<accession>A0A2V3DMI1</accession>
<sequence length="185" mass="21049">MFGLLVTPPPQVARDLAIRLPLTHALPVMDKVLSHHILPGSPPHTQLNFTENHVIASTALLKSAVQRTRVERVVRLANGSSESAGESWSRAIMILNGFPSPFLQQAFWDDRGFIGLPDFDWEEFKVLGEFDGYEKYSGQKYLKGKTPSEVVVAEKIREDRLRARGYRVVRWVWDDLRDARRLVAL</sequence>
<feature type="non-terminal residue" evidence="1">
    <location>
        <position position="185"/>
    </location>
</feature>
<keyword evidence="2" id="KW-1185">Reference proteome</keyword>